<evidence type="ECO:0000313" key="2">
    <source>
        <dbReference type="Proteomes" id="UP000324222"/>
    </source>
</evidence>
<dbReference type="AlphaFoldDB" id="A0A5B7FJP3"/>
<evidence type="ECO:0000313" key="1">
    <source>
        <dbReference type="EMBL" id="MPC47551.1"/>
    </source>
</evidence>
<sequence>MRFRSPLPLGCYGPLHTLEVMLHGHPKLGDVPELVVVSTALDSGCVPQTSATQHVHLPYSPGLSLATAVTILPLRRRSEADHEGYEMLNE</sequence>
<comment type="caution">
    <text evidence="1">The sequence shown here is derived from an EMBL/GenBank/DDBJ whole genome shotgun (WGS) entry which is preliminary data.</text>
</comment>
<protein>
    <submittedName>
        <fullName evidence="1">Uncharacterized protein</fullName>
    </submittedName>
</protein>
<organism evidence="1 2">
    <name type="scientific">Portunus trituberculatus</name>
    <name type="common">Swimming crab</name>
    <name type="synonym">Neptunus trituberculatus</name>
    <dbReference type="NCBI Taxonomy" id="210409"/>
    <lineage>
        <taxon>Eukaryota</taxon>
        <taxon>Metazoa</taxon>
        <taxon>Ecdysozoa</taxon>
        <taxon>Arthropoda</taxon>
        <taxon>Crustacea</taxon>
        <taxon>Multicrustacea</taxon>
        <taxon>Malacostraca</taxon>
        <taxon>Eumalacostraca</taxon>
        <taxon>Eucarida</taxon>
        <taxon>Decapoda</taxon>
        <taxon>Pleocyemata</taxon>
        <taxon>Brachyura</taxon>
        <taxon>Eubrachyura</taxon>
        <taxon>Portunoidea</taxon>
        <taxon>Portunidae</taxon>
        <taxon>Portuninae</taxon>
        <taxon>Portunus</taxon>
    </lineage>
</organism>
<gene>
    <name evidence="1" type="ORF">E2C01_041300</name>
</gene>
<dbReference type="Proteomes" id="UP000324222">
    <property type="component" value="Unassembled WGS sequence"/>
</dbReference>
<name>A0A5B7FJP3_PORTR</name>
<keyword evidence="2" id="KW-1185">Reference proteome</keyword>
<proteinExistence type="predicted"/>
<accession>A0A5B7FJP3</accession>
<dbReference type="EMBL" id="VSRR010007796">
    <property type="protein sequence ID" value="MPC47551.1"/>
    <property type="molecule type" value="Genomic_DNA"/>
</dbReference>
<reference evidence="1 2" key="1">
    <citation type="submission" date="2019-05" db="EMBL/GenBank/DDBJ databases">
        <title>Another draft genome of Portunus trituberculatus and its Hox gene families provides insights of decapod evolution.</title>
        <authorList>
            <person name="Jeong J.-H."/>
            <person name="Song I."/>
            <person name="Kim S."/>
            <person name="Choi T."/>
            <person name="Kim D."/>
            <person name="Ryu S."/>
            <person name="Kim W."/>
        </authorList>
    </citation>
    <scope>NUCLEOTIDE SEQUENCE [LARGE SCALE GENOMIC DNA]</scope>
    <source>
        <tissue evidence="1">Muscle</tissue>
    </source>
</reference>